<dbReference type="InterPro" id="IPR022060">
    <property type="entry name" value="DUF3616"/>
</dbReference>
<dbReference type="Proteomes" id="UP000620559">
    <property type="component" value="Unassembled WGS sequence"/>
</dbReference>
<dbReference type="AlphaFoldDB" id="A0A8J7EWT9"/>
<sequence>MSQLEYFLLTRVLLHFEQNASDIISDISAGTFSDDGSLWVGSDEMVGIERLSPIDCHFYGKHQRFLLKDYIDLFDDDEIDIEGMDFRDGYLWLTGSHSTKRKKPKGKDKITDLERLATVTTDLNRFILAKIPVINGELIKSYVPVEGETKTAACLQKIDERNLLFEVLKEDVHLQPFITAKIPSKDNGLDVEGLAVASNNRLFLGLRGPVLRGLAVILEIQIAESEPGVLVLEEITDEGRKYKKHFLDLNGLGIRELCLQDSDLIILAGPTMALEGEMEVFRWKNAVNNSSNSDDIHQQHEDSLFPLFDLPFTIGSDHAEGLALYPCWGEQNSLMIFYDSPSDRRLRGDKQIFVDVFEI</sequence>
<dbReference type="EMBL" id="JADEWL010000001">
    <property type="protein sequence ID" value="MBE9211183.1"/>
    <property type="molecule type" value="Genomic_DNA"/>
</dbReference>
<name>A0A8J7EWT9_9CYAN</name>
<keyword evidence="3" id="KW-1185">Reference proteome</keyword>
<dbReference type="RefSeq" id="WP_193915617.1">
    <property type="nucleotide sequence ID" value="NZ_JADEWL010000001.1"/>
</dbReference>
<reference evidence="2" key="1">
    <citation type="submission" date="2020-10" db="EMBL/GenBank/DDBJ databases">
        <authorList>
            <person name="Castelo-Branco R."/>
            <person name="Eusebio N."/>
            <person name="Adriana R."/>
            <person name="Vieira A."/>
            <person name="Brugerolle De Fraissinette N."/>
            <person name="Rezende De Castro R."/>
            <person name="Schneider M.P."/>
            <person name="Vasconcelos V."/>
            <person name="Leao P.N."/>
        </authorList>
    </citation>
    <scope>NUCLEOTIDE SEQUENCE</scope>
    <source>
        <strain evidence="2">LEGE 06105</strain>
    </source>
</reference>
<evidence type="ECO:0000313" key="3">
    <source>
        <dbReference type="Proteomes" id="UP000620559"/>
    </source>
</evidence>
<comment type="caution">
    <text evidence="2">The sequence shown here is derived from an EMBL/GenBank/DDBJ whole genome shotgun (WGS) entry which is preliminary data.</text>
</comment>
<proteinExistence type="predicted"/>
<evidence type="ECO:0000313" key="2">
    <source>
        <dbReference type="EMBL" id="MBE9211183.1"/>
    </source>
</evidence>
<evidence type="ECO:0000259" key="1">
    <source>
        <dbReference type="Pfam" id="PF12275"/>
    </source>
</evidence>
<protein>
    <submittedName>
        <fullName evidence="2">DUF3616 domain-containing protein</fullName>
    </submittedName>
</protein>
<accession>A0A8J7EWT9</accession>
<gene>
    <name evidence="2" type="ORF">IQ247_00365</name>
</gene>
<feature type="domain" description="DUF3616" evidence="1">
    <location>
        <begin position="26"/>
        <end position="355"/>
    </location>
</feature>
<dbReference type="Pfam" id="PF12275">
    <property type="entry name" value="DUF3616"/>
    <property type="match status" value="1"/>
</dbReference>
<organism evidence="2 3">
    <name type="scientific">Plectonema cf. radiosum LEGE 06105</name>
    <dbReference type="NCBI Taxonomy" id="945769"/>
    <lineage>
        <taxon>Bacteria</taxon>
        <taxon>Bacillati</taxon>
        <taxon>Cyanobacteriota</taxon>
        <taxon>Cyanophyceae</taxon>
        <taxon>Oscillatoriophycideae</taxon>
        <taxon>Oscillatoriales</taxon>
        <taxon>Microcoleaceae</taxon>
        <taxon>Plectonema</taxon>
    </lineage>
</organism>